<proteinExistence type="predicted"/>
<comment type="caution">
    <text evidence="2">The sequence shown here is derived from an EMBL/GenBank/DDBJ whole genome shotgun (WGS) entry which is preliminary data.</text>
</comment>
<feature type="domain" description="YCII-related" evidence="1">
    <location>
        <begin position="61"/>
        <end position="148"/>
    </location>
</feature>
<dbReference type="InterPro" id="IPR011008">
    <property type="entry name" value="Dimeric_a/b-barrel"/>
</dbReference>
<dbReference type="Gene3D" id="3.30.70.1060">
    <property type="entry name" value="Dimeric alpha+beta barrel"/>
    <property type="match status" value="1"/>
</dbReference>
<dbReference type="PANTHER" id="PTHR33606:SF3">
    <property type="entry name" value="PROTEIN YCII"/>
    <property type="match status" value="1"/>
</dbReference>
<dbReference type="SUPFAM" id="SSF54909">
    <property type="entry name" value="Dimeric alpha+beta barrel"/>
    <property type="match status" value="1"/>
</dbReference>
<dbReference type="RefSeq" id="XP_062735698.1">
    <property type="nucleotide sequence ID" value="XM_062877044.1"/>
</dbReference>
<dbReference type="Proteomes" id="UP001322138">
    <property type="component" value="Unassembled WGS sequence"/>
</dbReference>
<dbReference type="Pfam" id="PF03795">
    <property type="entry name" value="YCII"/>
    <property type="match status" value="1"/>
</dbReference>
<evidence type="ECO:0000313" key="3">
    <source>
        <dbReference type="Proteomes" id="UP001322138"/>
    </source>
</evidence>
<protein>
    <recommendedName>
        <fullName evidence="1">YCII-related domain-containing protein</fullName>
    </recommendedName>
</protein>
<evidence type="ECO:0000313" key="2">
    <source>
        <dbReference type="EMBL" id="KAK4646722.1"/>
    </source>
</evidence>
<organism evidence="2 3">
    <name type="scientific">Podospora bellae-mahoneyi</name>
    <dbReference type="NCBI Taxonomy" id="2093777"/>
    <lineage>
        <taxon>Eukaryota</taxon>
        <taxon>Fungi</taxon>
        <taxon>Dikarya</taxon>
        <taxon>Ascomycota</taxon>
        <taxon>Pezizomycotina</taxon>
        <taxon>Sordariomycetes</taxon>
        <taxon>Sordariomycetidae</taxon>
        <taxon>Sordariales</taxon>
        <taxon>Podosporaceae</taxon>
        <taxon>Podospora</taxon>
    </lineage>
</organism>
<dbReference type="PANTHER" id="PTHR33606">
    <property type="entry name" value="PROTEIN YCII"/>
    <property type="match status" value="1"/>
</dbReference>
<sequence length="179" mass="19839">MASPHLRSFAASTFNRLAFLSSKPPTSKPSFGSFSSIISPIRFQQQPIRTMSSTEAPKKVEWLVVIPDFPGAHEKRLEVRPQHFGGLKPAVDSGLYKMGGAVLNEPPQGSDPTKFSFAGSTIVISAASREEIKEVLRNDIYAKEGVWDVENAQMWPFLCAFRFPVPGQDEKFPDPNTKQ</sequence>
<evidence type="ECO:0000259" key="1">
    <source>
        <dbReference type="Pfam" id="PF03795"/>
    </source>
</evidence>
<name>A0ABR0FV41_9PEZI</name>
<accession>A0ABR0FV41</accession>
<gene>
    <name evidence="2" type="ORF">QC761_213100</name>
</gene>
<dbReference type="InterPro" id="IPR005545">
    <property type="entry name" value="YCII"/>
</dbReference>
<keyword evidence="3" id="KW-1185">Reference proteome</keyword>
<reference evidence="2 3" key="1">
    <citation type="journal article" date="2023" name="bioRxiv">
        <title>High-quality genome assemblies of four members of thePodospora anserinaspecies complex.</title>
        <authorList>
            <person name="Ament-Velasquez S.L."/>
            <person name="Vogan A.A."/>
            <person name="Wallerman O."/>
            <person name="Hartmann F."/>
            <person name="Gautier V."/>
            <person name="Silar P."/>
            <person name="Giraud T."/>
            <person name="Johannesson H."/>
        </authorList>
    </citation>
    <scope>NUCLEOTIDE SEQUENCE [LARGE SCALE GENOMIC DNA]</scope>
    <source>
        <strain evidence="2 3">CBS 112042</strain>
    </source>
</reference>
<dbReference type="GeneID" id="87896526"/>
<dbReference type="InterPro" id="IPR051807">
    <property type="entry name" value="Sec-metab_biosynth-assoc"/>
</dbReference>
<dbReference type="EMBL" id="JAFFGZ010000004">
    <property type="protein sequence ID" value="KAK4646722.1"/>
    <property type="molecule type" value="Genomic_DNA"/>
</dbReference>